<sequence>MLPFYSIYAIIIACVIYTVIFILVVRRMYRKADKREKEKEDILNTMTEITEEIKTFIGGENNNDN</sequence>
<gene>
    <name evidence="2" type="ORF">FK486_0075</name>
</gene>
<proteinExistence type="predicted"/>
<evidence type="ECO:0000256" key="1">
    <source>
        <dbReference type="SAM" id="Phobius"/>
    </source>
</evidence>
<dbReference type="Proteomes" id="UP000315608">
    <property type="component" value="Segment"/>
</dbReference>
<feature type="transmembrane region" description="Helical" evidence="1">
    <location>
        <begin position="6"/>
        <end position="25"/>
    </location>
</feature>
<name>A0A514U7P3_9CAUD</name>
<keyword evidence="1" id="KW-0812">Transmembrane</keyword>
<organism evidence="2 3">
    <name type="scientific">Listeria phage LP-066</name>
    <dbReference type="NCBI Taxonomy" id="2590051"/>
    <lineage>
        <taxon>Viruses</taxon>
        <taxon>Duplodnaviria</taxon>
        <taxon>Heunggongvirae</taxon>
        <taxon>Uroviricota</taxon>
        <taxon>Caudoviricetes</taxon>
        <taxon>Herelleviridae</taxon>
        <taxon>Jasinskavirinae</taxon>
        <taxon>Pecentumvirus</taxon>
        <taxon>Pecentumvirus LP0832</taxon>
    </lineage>
</organism>
<protein>
    <submittedName>
        <fullName evidence="2">Uncharacterized protein</fullName>
    </submittedName>
</protein>
<evidence type="ECO:0000313" key="3">
    <source>
        <dbReference type="Proteomes" id="UP000315608"/>
    </source>
</evidence>
<dbReference type="EMBL" id="MN128594">
    <property type="protein sequence ID" value="QDK04922.2"/>
    <property type="molecule type" value="Genomic_DNA"/>
</dbReference>
<evidence type="ECO:0000313" key="2">
    <source>
        <dbReference type="EMBL" id="QDK04922.2"/>
    </source>
</evidence>
<keyword evidence="1" id="KW-0472">Membrane</keyword>
<keyword evidence="1" id="KW-1133">Transmembrane helix</keyword>
<accession>A0A514U7P3</accession>
<reference evidence="2" key="1">
    <citation type="submission" date="2019-07" db="EMBL/GenBank/DDBJ databases">
        <authorList>
            <person name="Hudson L.K."/>
            <person name="Peters T.L."/>
            <person name="Song Y."/>
            <person name="Denes T.G."/>
        </authorList>
    </citation>
    <scope>NUCLEOTIDE SEQUENCE [LARGE SCALE GENOMIC DNA]</scope>
</reference>